<keyword evidence="4" id="KW-1185">Reference proteome</keyword>
<accession>A0A9W8GNP2</accession>
<gene>
    <name evidence="3" type="ORF">GGI19_006887</name>
</gene>
<reference evidence="3" key="1">
    <citation type="submission" date="2022-07" db="EMBL/GenBank/DDBJ databases">
        <title>Phylogenomic reconstructions and comparative analyses of Kickxellomycotina fungi.</title>
        <authorList>
            <person name="Reynolds N.K."/>
            <person name="Stajich J.E."/>
            <person name="Barry K."/>
            <person name="Grigoriev I.V."/>
            <person name="Crous P."/>
            <person name="Smith M.E."/>
        </authorList>
    </citation>
    <scope>NUCLEOTIDE SEQUENCE</scope>
    <source>
        <strain evidence="3">BCRC 34297</strain>
    </source>
</reference>
<keyword evidence="2" id="KW-0472">Membrane</keyword>
<dbReference type="GO" id="GO:0000902">
    <property type="term" value="P:cell morphogenesis"/>
    <property type="evidence" value="ECO:0007669"/>
    <property type="project" value="InterPro"/>
</dbReference>
<dbReference type="PANTHER" id="PTHR12295">
    <property type="entry name" value="FURRY-RELATED"/>
    <property type="match status" value="1"/>
</dbReference>
<evidence type="ECO:0000256" key="2">
    <source>
        <dbReference type="SAM" id="Phobius"/>
    </source>
</evidence>
<proteinExistence type="predicted"/>
<dbReference type="OrthoDB" id="6287725at2759"/>
<feature type="non-terminal residue" evidence="3">
    <location>
        <position position="397"/>
    </location>
</feature>
<feature type="transmembrane region" description="Helical" evidence="2">
    <location>
        <begin position="20"/>
        <end position="42"/>
    </location>
</feature>
<sequence>MPGIQELWMALVGGDCEANMWLAMRYLTGLFIHTQSLALLVYMRRIAVFLTRSATQGQQLVQRLVDEVRRPAAAIPVEADNIVAHNSINEVLPNEAWTAEFAFAPRRTRVLVSTAALAMFYLAAVSYEQPALVADYDDLAVLPPALFALANPERWVRDAARTVLVNLVAAERAWCSTTASGPLDAEVAHTVLSVLRGDDCQTGFGNVEDNDDDEEMKRKPGMSPDDYALNHAWSPMAVTVRDVGASEQIVEEVVGDLEASVGTSDAPKDGDAIAIDVADPSVVADVADVSVPLQPLPPPQPQLMQGPPSFPQRSLSIDYQLDVSGGNGGGAGRERATLQRFVVQLSWLFHRRRPGCAQEWAGVAVRWAMSCPVRPLAALALQVFSVLAAEAQHGGTL</sequence>
<dbReference type="GO" id="GO:0030427">
    <property type="term" value="C:site of polarized growth"/>
    <property type="evidence" value="ECO:0007669"/>
    <property type="project" value="TreeGrafter"/>
</dbReference>
<dbReference type="Proteomes" id="UP001140011">
    <property type="component" value="Unassembled WGS sequence"/>
</dbReference>
<feature type="transmembrane region" description="Helical" evidence="2">
    <location>
        <begin position="110"/>
        <end position="127"/>
    </location>
</feature>
<dbReference type="GO" id="GO:0005938">
    <property type="term" value="C:cell cortex"/>
    <property type="evidence" value="ECO:0007669"/>
    <property type="project" value="TreeGrafter"/>
</dbReference>
<dbReference type="PANTHER" id="PTHR12295:SF30">
    <property type="entry name" value="PROTEIN FURRY"/>
    <property type="match status" value="1"/>
</dbReference>
<organism evidence="3 4">
    <name type="scientific">Coemansia pectinata</name>
    <dbReference type="NCBI Taxonomy" id="1052879"/>
    <lineage>
        <taxon>Eukaryota</taxon>
        <taxon>Fungi</taxon>
        <taxon>Fungi incertae sedis</taxon>
        <taxon>Zoopagomycota</taxon>
        <taxon>Kickxellomycotina</taxon>
        <taxon>Kickxellomycetes</taxon>
        <taxon>Kickxellales</taxon>
        <taxon>Kickxellaceae</taxon>
        <taxon>Coemansia</taxon>
    </lineage>
</organism>
<evidence type="ECO:0000313" key="3">
    <source>
        <dbReference type="EMBL" id="KAJ2741937.1"/>
    </source>
</evidence>
<dbReference type="AlphaFoldDB" id="A0A9W8GNP2"/>
<protein>
    <submittedName>
        <fullName evidence="3">Uncharacterized protein</fullName>
    </submittedName>
</protein>
<evidence type="ECO:0000313" key="4">
    <source>
        <dbReference type="Proteomes" id="UP001140011"/>
    </source>
</evidence>
<feature type="region of interest" description="Disordered" evidence="1">
    <location>
        <begin position="203"/>
        <end position="224"/>
    </location>
</feature>
<name>A0A9W8GNP2_9FUNG</name>
<dbReference type="InterPro" id="IPR039867">
    <property type="entry name" value="Furry/Tao3/Mor2"/>
</dbReference>
<keyword evidence="2" id="KW-0812">Transmembrane</keyword>
<comment type="caution">
    <text evidence="3">The sequence shown here is derived from an EMBL/GenBank/DDBJ whole genome shotgun (WGS) entry which is preliminary data.</text>
</comment>
<evidence type="ECO:0000256" key="1">
    <source>
        <dbReference type="SAM" id="MobiDB-lite"/>
    </source>
</evidence>
<dbReference type="EMBL" id="JANBUH010001893">
    <property type="protein sequence ID" value="KAJ2741937.1"/>
    <property type="molecule type" value="Genomic_DNA"/>
</dbReference>
<keyword evidence="2" id="KW-1133">Transmembrane helix</keyword>